<keyword evidence="4 10" id="KW-0808">Transferase</keyword>
<feature type="transmembrane region" description="Helical" evidence="8">
    <location>
        <begin position="130"/>
        <end position="152"/>
    </location>
</feature>
<dbReference type="PANTHER" id="PTHR33908:SF3">
    <property type="entry name" value="UNDECAPRENYL PHOSPHATE-ALPHA-4-AMINO-4-DEOXY-L-ARABINOSE ARABINOSYL TRANSFERASE"/>
    <property type="match status" value="1"/>
</dbReference>
<evidence type="ECO:0000256" key="7">
    <source>
        <dbReference type="ARBA" id="ARBA00023136"/>
    </source>
</evidence>
<keyword evidence="2" id="KW-1003">Cell membrane</keyword>
<evidence type="ECO:0000256" key="3">
    <source>
        <dbReference type="ARBA" id="ARBA00022676"/>
    </source>
</evidence>
<evidence type="ECO:0000256" key="6">
    <source>
        <dbReference type="ARBA" id="ARBA00022989"/>
    </source>
</evidence>
<evidence type="ECO:0000313" key="11">
    <source>
        <dbReference type="Proteomes" id="UP000515489"/>
    </source>
</evidence>
<dbReference type="InterPro" id="IPR038731">
    <property type="entry name" value="RgtA/B/C-like"/>
</dbReference>
<keyword evidence="5 8" id="KW-0812">Transmembrane</keyword>
<sequence>MFQQSGSDIRKVFSAHQALWLFILVLGGAFLVGINSWGPLESSEARYAEIAREMLAGRDWLHPKLLGIEHFHKPPLTYWLTAVGLTLGGPTALGVRLLPVLAVLAQVLLVYGLGVLLFDGNRNRALTAAILYGTLPVVLISSLNVTTDAYLATLELAAAYGLLRHYHDGRWWGLYVCWLALGLAFLTKGPVGFVLPLMVLVGYYFRRGQTRRPFTWHHLLGVVLFVLVGLSWYMFLIAENPAFLRYFLVGHTVERFANAEAFGRAKPWWFYLVLAPATGLPWSVLLMVQAVRTGWRKLPQLWRNVLLFWILTPLVFFSLSQSKLILYVLPIFPGVALLAAYYLHEMPADQRRNWYRGCLGLWVVLLLALVGLPWLAKELNLTLDSSAALLPGIGLVVLLLSTWHTRRRLPDAAQLLLAGTLFTITLLLAAKPLLRQNELALNGIRPVVERLRAEGMDQRPVLVYNELLPSLAFAQGRVPMSLYAGNTYLLRETQFEPTAAWHHTWLNTFAFTPNTLDSLRRQRPVLLVKGEVNVGQEWLIVPFSHQLEVGQWRLYYDW</sequence>
<dbReference type="GO" id="GO:0016763">
    <property type="term" value="F:pentosyltransferase activity"/>
    <property type="evidence" value="ECO:0007669"/>
    <property type="project" value="TreeGrafter"/>
</dbReference>
<feature type="transmembrane region" description="Helical" evidence="8">
    <location>
        <begin position="172"/>
        <end position="205"/>
    </location>
</feature>
<keyword evidence="3" id="KW-0328">Glycosyltransferase</keyword>
<evidence type="ECO:0000259" key="9">
    <source>
        <dbReference type="Pfam" id="PF13231"/>
    </source>
</evidence>
<feature type="transmembrane region" description="Helical" evidence="8">
    <location>
        <begin position="97"/>
        <end position="118"/>
    </location>
</feature>
<dbReference type="EMBL" id="CP060202">
    <property type="protein sequence ID" value="QNH61352.1"/>
    <property type="molecule type" value="Genomic_DNA"/>
</dbReference>
<keyword evidence="6 8" id="KW-1133">Transmembrane helix</keyword>
<evidence type="ECO:0000256" key="2">
    <source>
        <dbReference type="ARBA" id="ARBA00022475"/>
    </source>
</evidence>
<accession>A0A7G7W4Q9</accession>
<dbReference type="KEGG" id="hsk:H4317_14445"/>
<feature type="domain" description="Glycosyltransferase RgtA/B/C/D-like" evidence="9">
    <location>
        <begin position="72"/>
        <end position="232"/>
    </location>
</feature>
<dbReference type="InterPro" id="IPR050297">
    <property type="entry name" value="LipidA_mod_glycosyltrf_83"/>
</dbReference>
<dbReference type="GO" id="GO:0009103">
    <property type="term" value="P:lipopolysaccharide biosynthetic process"/>
    <property type="evidence" value="ECO:0007669"/>
    <property type="project" value="TreeGrafter"/>
</dbReference>
<feature type="transmembrane region" description="Helical" evidence="8">
    <location>
        <begin position="325"/>
        <end position="343"/>
    </location>
</feature>
<gene>
    <name evidence="10" type="ORF">H4317_14445</name>
</gene>
<evidence type="ECO:0000256" key="4">
    <source>
        <dbReference type="ARBA" id="ARBA00022679"/>
    </source>
</evidence>
<dbReference type="Proteomes" id="UP000515489">
    <property type="component" value="Chromosome"/>
</dbReference>
<evidence type="ECO:0000313" key="10">
    <source>
        <dbReference type="EMBL" id="QNH61352.1"/>
    </source>
</evidence>
<comment type="subcellular location">
    <subcellularLocation>
        <location evidence="1">Cell membrane</location>
        <topology evidence="1">Multi-pass membrane protein</topology>
    </subcellularLocation>
</comment>
<organism evidence="10 11">
    <name type="scientific">Hymenobacter sediminicola</name>
    <dbReference type="NCBI Taxonomy" id="2761579"/>
    <lineage>
        <taxon>Bacteria</taxon>
        <taxon>Pseudomonadati</taxon>
        <taxon>Bacteroidota</taxon>
        <taxon>Cytophagia</taxon>
        <taxon>Cytophagales</taxon>
        <taxon>Hymenobacteraceae</taxon>
        <taxon>Hymenobacter</taxon>
    </lineage>
</organism>
<dbReference type="GO" id="GO:0010041">
    <property type="term" value="P:response to iron(III) ion"/>
    <property type="evidence" value="ECO:0007669"/>
    <property type="project" value="TreeGrafter"/>
</dbReference>
<evidence type="ECO:0000256" key="1">
    <source>
        <dbReference type="ARBA" id="ARBA00004651"/>
    </source>
</evidence>
<evidence type="ECO:0000256" key="5">
    <source>
        <dbReference type="ARBA" id="ARBA00022692"/>
    </source>
</evidence>
<name>A0A7G7W4Q9_9BACT</name>
<feature type="transmembrane region" description="Helical" evidence="8">
    <location>
        <begin position="301"/>
        <end position="319"/>
    </location>
</feature>
<dbReference type="Pfam" id="PF13231">
    <property type="entry name" value="PMT_2"/>
    <property type="match status" value="1"/>
</dbReference>
<feature type="transmembrane region" description="Helical" evidence="8">
    <location>
        <begin position="217"/>
        <end position="238"/>
    </location>
</feature>
<reference evidence="10 11" key="1">
    <citation type="submission" date="2020-08" db="EMBL/GenBank/DDBJ databases">
        <title>Hymenobacter sp. S2-20-2 genome sequencing.</title>
        <authorList>
            <person name="Jin L."/>
        </authorList>
    </citation>
    <scope>NUCLEOTIDE SEQUENCE [LARGE SCALE GENOMIC DNA]</scope>
    <source>
        <strain evidence="10 11">S2-20-2</strain>
    </source>
</reference>
<feature type="transmembrane region" description="Helical" evidence="8">
    <location>
        <begin position="268"/>
        <end position="289"/>
    </location>
</feature>
<dbReference type="GO" id="GO:0005886">
    <property type="term" value="C:plasma membrane"/>
    <property type="evidence" value="ECO:0007669"/>
    <property type="project" value="UniProtKB-SubCell"/>
</dbReference>
<proteinExistence type="predicted"/>
<keyword evidence="11" id="KW-1185">Reference proteome</keyword>
<dbReference type="RefSeq" id="WP_185887282.1">
    <property type="nucleotide sequence ID" value="NZ_CP060202.1"/>
</dbReference>
<evidence type="ECO:0000256" key="8">
    <source>
        <dbReference type="SAM" id="Phobius"/>
    </source>
</evidence>
<feature type="transmembrane region" description="Helical" evidence="8">
    <location>
        <begin position="355"/>
        <end position="375"/>
    </location>
</feature>
<dbReference type="PANTHER" id="PTHR33908">
    <property type="entry name" value="MANNOSYLTRANSFERASE YKCB-RELATED"/>
    <property type="match status" value="1"/>
</dbReference>
<protein>
    <submittedName>
        <fullName evidence="10">Glycosyltransferase family 39 protein</fullName>
    </submittedName>
</protein>
<dbReference type="AlphaFoldDB" id="A0A7G7W4Q9"/>
<feature type="transmembrane region" description="Helical" evidence="8">
    <location>
        <begin position="387"/>
        <end position="403"/>
    </location>
</feature>
<feature type="transmembrane region" description="Helical" evidence="8">
    <location>
        <begin position="415"/>
        <end position="434"/>
    </location>
</feature>
<feature type="transmembrane region" description="Helical" evidence="8">
    <location>
        <begin position="12"/>
        <end position="34"/>
    </location>
</feature>
<keyword evidence="7 8" id="KW-0472">Membrane</keyword>